<organism evidence="2">
    <name type="scientific">Anopheles marajoara</name>
    <dbReference type="NCBI Taxonomy" id="58244"/>
    <lineage>
        <taxon>Eukaryota</taxon>
        <taxon>Metazoa</taxon>
        <taxon>Ecdysozoa</taxon>
        <taxon>Arthropoda</taxon>
        <taxon>Hexapoda</taxon>
        <taxon>Insecta</taxon>
        <taxon>Pterygota</taxon>
        <taxon>Neoptera</taxon>
        <taxon>Endopterygota</taxon>
        <taxon>Diptera</taxon>
        <taxon>Nematocera</taxon>
        <taxon>Culicoidea</taxon>
        <taxon>Culicidae</taxon>
        <taxon>Anophelinae</taxon>
        <taxon>Anopheles</taxon>
    </lineage>
</organism>
<reference evidence="2" key="1">
    <citation type="submission" date="2018-01" db="EMBL/GenBank/DDBJ databases">
        <title>An insight into the sialome of Amazonian anophelines.</title>
        <authorList>
            <person name="Ribeiro J.M."/>
            <person name="Scarpassa V."/>
            <person name="Calvo E."/>
        </authorList>
    </citation>
    <scope>NUCLEOTIDE SEQUENCE</scope>
    <source>
        <tissue evidence="2">Salivary glands</tissue>
    </source>
</reference>
<sequence length="95" mass="10742">MAPIRRISFWLAALLLSCPCRYRIPRSEARSKHVIMSVSCSACLNFEGALAPFFSRHIPLIAYDSASIRMLLADRCFSERVFSSARTKFCNASSY</sequence>
<evidence type="ECO:0000313" key="2">
    <source>
        <dbReference type="EMBL" id="MBW61887.1"/>
    </source>
</evidence>
<keyword evidence="1" id="KW-0732">Signal</keyword>
<evidence type="ECO:0000256" key="1">
    <source>
        <dbReference type="SAM" id="SignalP"/>
    </source>
</evidence>
<dbReference type="EMBL" id="GGFJ01012746">
    <property type="protein sequence ID" value="MBW61887.1"/>
    <property type="molecule type" value="Transcribed_RNA"/>
</dbReference>
<proteinExistence type="predicted"/>
<name>A0A2M4C994_9DIPT</name>
<accession>A0A2M4C994</accession>
<feature type="chain" id="PRO_5014908520" evidence="1">
    <location>
        <begin position="23"/>
        <end position="95"/>
    </location>
</feature>
<dbReference type="PROSITE" id="PS51257">
    <property type="entry name" value="PROKAR_LIPOPROTEIN"/>
    <property type="match status" value="1"/>
</dbReference>
<feature type="signal peptide" evidence="1">
    <location>
        <begin position="1"/>
        <end position="22"/>
    </location>
</feature>
<protein>
    <submittedName>
        <fullName evidence="2">Putative secreted protein</fullName>
    </submittedName>
</protein>
<dbReference type="AlphaFoldDB" id="A0A2M4C994"/>